<dbReference type="OrthoDB" id="448399at2759"/>
<dbReference type="GO" id="GO:0000175">
    <property type="term" value="F:3'-5'-RNA exonuclease activity"/>
    <property type="evidence" value="ECO:0007669"/>
    <property type="project" value="InterPro"/>
</dbReference>
<reference evidence="9" key="1">
    <citation type="submission" date="2014-05" db="EMBL/GenBank/DDBJ databases">
        <authorList>
            <person name="Chronopoulou M."/>
        </authorList>
    </citation>
    <scope>NUCLEOTIDE SEQUENCE</scope>
    <source>
        <tissue evidence="9">Whole organism</tissue>
    </source>
</reference>
<evidence type="ECO:0000256" key="4">
    <source>
        <dbReference type="ARBA" id="ARBA00022801"/>
    </source>
</evidence>
<evidence type="ECO:0000256" key="2">
    <source>
        <dbReference type="ARBA" id="ARBA00022723"/>
    </source>
</evidence>
<dbReference type="EMBL" id="HACA01003692">
    <property type="protein sequence ID" value="CDW21053.1"/>
    <property type="molecule type" value="Transcribed_RNA"/>
</dbReference>
<evidence type="ECO:0000256" key="1">
    <source>
        <dbReference type="ARBA" id="ARBA00022722"/>
    </source>
</evidence>
<dbReference type="InterPro" id="IPR010666">
    <property type="entry name" value="Znf_GRF"/>
</dbReference>
<dbReference type="Pfam" id="PF00929">
    <property type="entry name" value="RNase_T"/>
    <property type="match status" value="1"/>
</dbReference>
<keyword evidence="3 7" id="KW-0863">Zinc-finger</keyword>
<dbReference type="PANTHER" id="PTHR23044:SF61">
    <property type="entry name" value="3'-5' EXORIBONUCLEASE 1-RELATED"/>
    <property type="match status" value="1"/>
</dbReference>
<dbReference type="AlphaFoldDB" id="A0A0K2T4V3"/>
<keyword evidence="4" id="KW-0378">Hydrolase</keyword>
<dbReference type="InterPro" id="IPR047201">
    <property type="entry name" value="ERI-1_3'hExo-like"/>
</dbReference>
<dbReference type="SMART" id="SM00479">
    <property type="entry name" value="EXOIII"/>
    <property type="match status" value="1"/>
</dbReference>
<organism evidence="9">
    <name type="scientific">Lepeophtheirus salmonis</name>
    <name type="common">Salmon louse</name>
    <name type="synonym">Caligus salmonis</name>
    <dbReference type="NCBI Taxonomy" id="72036"/>
    <lineage>
        <taxon>Eukaryota</taxon>
        <taxon>Metazoa</taxon>
        <taxon>Ecdysozoa</taxon>
        <taxon>Arthropoda</taxon>
        <taxon>Crustacea</taxon>
        <taxon>Multicrustacea</taxon>
        <taxon>Hexanauplia</taxon>
        <taxon>Copepoda</taxon>
        <taxon>Siphonostomatoida</taxon>
        <taxon>Caligidae</taxon>
        <taxon>Lepeophtheirus</taxon>
    </lineage>
</organism>
<keyword evidence="2" id="KW-0479">Metal-binding</keyword>
<protein>
    <submittedName>
        <fullName evidence="9">ERI1 exoribonuclease 2like [Oryzias latipes]</fullName>
    </submittedName>
</protein>
<dbReference type="PROSITE" id="PS51999">
    <property type="entry name" value="ZF_GRF"/>
    <property type="match status" value="1"/>
</dbReference>
<evidence type="ECO:0000256" key="7">
    <source>
        <dbReference type="PROSITE-ProRule" id="PRU01343"/>
    </source>
</evidence>
<name>A0A0K2T4V3_LEPSM</name>
<proteinExistence type="predicted"/>
<dbReference type="InterPro" id="IPR012337">
    <property type="entry name" value="RNaseH-like_sf"/>
</dbReference>
<evidence type="ECO:0000259" key="8">
    <source>
        <dbReference type="PROSITE" id="PS51999"/>
    </source>
</evidence>
<evidence type="ECO:0000313" key="9">
    <source>
        <dbReference type="EMBL" id="CDW21053.1"/>
    </source>
</evidence>
<dbReference type="CDD" id="cd06133">
    <property type="entry name" value="ERI-1_3'hExo_like"/>
    <property type="match status" value="1"/>
</dbReference>
<dbReference type="GO" id="GO:0008270">
    <property type="term" value="F:zinc ion binding"/>
    <property type="evidence" value="ECO:0007669"/>
    <property type="project" value="UniProtKB-KW"/>
</dbReference>
<evidence type="ECO:0000256" key="3">
    <source>
        <dbReference type="ARBA" id="ARBA00022771"/>
    </source>
</evidence>
<dbReference type="InterPro" id="IPR013520">
    <property type="entry name" value="Ribonucl_H"/>
</dbReference>
<accession>A0A0K2T4V3</accession>
<keyword evidence="6" id="KW-0269">Exonuclease</keyword>
<dbReference type="InterPro" id="IPR036397">
    <property type="entry name" value="RNaseH_sf"/>
</dbReference>
<evidence type="ECO:0000256" key="6">
    <source>
        <dbReference type="ARBA" id="ARBA00022839"/>
    </source>
</evidence>
<dbReference type="SUPFAM" id="SSF53098">
    <property type="entry name" value="Ribonuclease H-like"/>
    <property type="match status" value="1"/>
</dbReference>
<dbReference type="Gene3D" id="3.30.420.10">
    <property type="entry name" value="Ribonuclease H-like superfamily/Ribonuclease H"/>
    <property type="match status" value="1"/>
</dbReference>
<dbReference type="Pfam" id="PF06839">
    <property type="entry name" value="Zn_ribbon_GRF"/>
    <property type="match status" value="1"/>
</dbReference>
<keyword evidence="1" id="KW-0540">Nuclease</keyword>
<dbReference type="InterPro" id="IPR051274">
    <property type="entry name" value="3-5_Exoribonuclease"/>
</dbReference>
<dbReference type="PANTHER" id="PTHR23044">
    <property type="entry name" value="3'-5' EXONUCLEASE ERI1-RELATED"/>
    <property type="match status" value="1"/>
</dbReference>
<evidence type="ECO:0000256" key="5">
    <source>
        <dbReference type="ARBA" id="ARBA00022833"/>
    </source>
</evidence>
<sequence>MSTKALAQKLGKIRTRYFDSSSSSSSLSTNKGGQSFKYLFILDFESTCWEIRGFAAPEIIEFPVVLLEVSTGRILSEFRTYVCPVEHPSLSTFCTKLTGITQDVVDNEGVPLGTALLLFKKWISSLQMQYDISFLPREKPSATFLTWSSWDLGVCLEGELRRKQISRVPCFNSWIDIRDIYSKFYLRRPEGLNGALKDVGLSFDGREHSGLDDAKNTARLVAKMVKDGCLLGITKSLPGVTVPEIYKAPSELMYGVKCKIIIVMKNVTIFLFSFQNNKIIKKLKLSSKKSIRKCSINHALPKKTPPLCSCGRRTKYLTVSKVGPNHGRSFFACVLKSCGFFSWDQETVSARSPAYEVKIPISNDKENKISFVNKNIMSKTMINTNLPEPQQYINTNFNKISRKLHDVTNNYFGNVPIHPITTVVNRTLKRTLGIKRRSY</sequence>
<dbReference type="GO" id="GO:0003676">
    <property type="term" value="F:nucleic acid binding"/>
    <property type="evidence" value="ECO:0007669"/>
    <property type="project" value="InterPro"/>
</dbReference>
<feature type="domain" description="GRF-type" evidence="8">
    <location>
        <begin position="308"/>
        <end position="347"/>
    </location>
</feature>
<keyword evidence="5" id="KW-0862">Zinc</keyword>